<sequence length="134" mass="15749">MSVKNEDYMPYEEYLVEVKKGILTKDGHCPVTPLLEMLSGRWKSQLMYELCIYDSVRFGQLKKDLEGITNTMLTKSLRELEEDGLVNRVQFNEVPPHVEYSLSDMGKDLLPVFYSIMNWGFKHEKEIYESKEDK</sequence>
<evidence type="ECO:0000313" key="6">
    <source>
        <dbReference type="Proteomes" id="UP000187651"/>
    </source>
</evidence>
<dbReference type="AlphaFoldDB" id="A0A1G9TVS5"/>
<feature type="domain" description="HTH hxlR-type" evidence="4">
    <location>
        <begin position="29"/>
        <end position="128"/>
    </location>
</feature>
<dbReference type="InterPro" id="IPR036388">
    <property type="entry name" value="WH-like_DNA-bd_sf"/>
</dbReference>
<dbReference type="PROSITE" id="PS51118">
    <property type="entry name" value="HTH_HXLR"/>
    <property type="match status" value="1"/>
</dbReference>
<keyword evidence="6" id="KW-1185">Reference proteome</keyword>
<reference evidence="6" key="1">
    <citation type="submission" date="2016-10" db="EMBL/GenBank/DDBJ databases">
        <authorList>
            <person name="Varghese N."/>
            <person name="Submissions S."/>
        </authorList>
    </citation>
    <scope>NUCLEOTIDE SEQUENCE [LARGE SCALE GENOMIC DNA]</scope>
    <source>
        <strain evidence="6">M83</strain>
    </source>
</reference>
<dbReference type="InterPro" id="IPR002577">
    <property type="entry name" value="HTH_HxlR"/>
</dbReference>
<evidence type="ECO:0000256" key="1">
    <source>
        <dbReference type="ARBA" id="ARBA00023015"/>
    </source>
</evidence>
<accession>A0A1G9TVS5</accession>
<gene>
    <name evidence="5" type="ORF">SAMN05216544_0517</name>
</gene>
<name>A0A1G9TVS5_9FIRM</name>
<dbReference type="InterPro" id="IPR036390">
    <property type="entry name" value="WH_DNA-bd_sf"/>
</dbReference>
<dbReference type="EMBL" id="FNHZ01000001">
    <property type="protein sequence ID" value="SDM51783.1"/>
    <property type="molecule type" value="Genomic_DNA"/>
</dbReference>
<dbReference type="Proteomes" id="UP000187651">
    <property type="component" value="Unassembled WGS sequence"/>
</dbReference>
<evidence type="ECO:0000256" key="3">
    <source>
        <dbReference type="ARBA" id="ARBA00023163"/>
    </source>
</evidence>
<evidence type="ECO:0000259" key="4">
    <source>
        <dbReference type="PROSITE" id="PS51118"/>
    </source>
</evidence>
<keyword evidence="3" id="KW-0804">Transcription</keyword>
<keyword evidence="2" id="KW-0238">DNA-binding</keyword>
<dbReference type="PANTHER" id="PTHR33204:SF29">
    <property type="entry name" value="TRANSCRIPTIONAL REGULATOR"/>
    <property type="match status" value="1"/>
</dbReference>
<evidence type="ECO:0000256" key="2">
    <source>
        <dbReference type="ARBA" id="ARBA00023125"/>
    </source>
</evidence>
<proteinExistence type="predicted"/>
<dbReference type="Pfam" id="PF01638">
    <property type="entry name" value="HxlR"/>
    <property type="match status" value="1"/>
</dbReference>
<evidence type="ECO:0000313" key="5">
    <source>
        <dbReference type="EMBL" id="SDM51783.1"/>
    </source>
</evidence>
<dbReference type="PANTHER" id="PTHR33204">
    <property type="entry name" value="TRANSCRIPTIONAL REGULATOR, MARR FAMILY"/>
    <property type="match status" value="1"/>
</dbReference>
<dbReference type="RefSeq" id="WP_083330236.1">
    <property type="nucleotide sequence ID" value="NZ_FNHZ01000001.1"/>
</dbReference>
<dbReference type="GO" id="GO:0003677">
    <property type="term" value="F:DNA binding"/>
    <property type="evidence" value="ECO:0007669"/>
    <property type="project" value="UniProtKB-KW"/>
</dbReference>
<protein>
    <submittedName>
        <fullName evidence="5">Transcriptional regulator, HxlR family</fullName>
    </submittedName>
</protein>
<dbReference type="Gene3D" id="1.10.10.10">
    <property type="entry name" value="Winged helix-like DNA-binding domain superfamily/Winged helix DNA-binding domain"/>
    <property type="match status" value="1"/>
</dbReference>
<organism evidence="5 6">
    <name type="scientific">Lachnospira pectinoschiza</name>
    <dbReference type="NCBI Taxonomy" id="28052"/>
    <lineage>
        <taxon>Bacteria</taxon>
        <taxon>Bacillati</taxon>
        <taxon>Bacillota</taxon>
        <taxon>Clostridia</taxon>
        <taxon>Lachnospirales</taxon>
        <taxon>Lachnospiraceae</taxon>
        <taxon>Lachnospira</taxon>
    </lineage>
</organism>
<dbReference type="SUPFAM" id="SSF46785">
    <property type="entry name" value="Winged helix' DNA-binding domain"/>
    <property type="match status" value="1"/>
</dbReference>
<keyword evidence="1" id="KW-0805">Transcription regulation</keyword>